<gene>
    <name evidence="2" type="ORF">DMENIID0002_14020</name>
</gene>
<keyword evidence="1" id="KW-0175">Coiled coil</keyword>
<protein>
    <submittedName>
        <fullName evidence="2">Uncharacterized protein</fullName>
    </submittedName>
</protein>
<evidence type="ECO:0000256" key="1">
    <source>
        <dbReference type="SAM" id="Coils"/>
    </source>
</evidence>
<name>A0AAT9GA95_9RICK</name>
<organism evidence="2">
    <name type="scientific">Candidatus Tisiphia endosymbiont of Sergentomyia squamirostris</name>
    <dbReference type="NCBI Taxonomy" id="3113639"/>
    <lineage>
        <taxon>Bacteria</taxon>
        <taxon>Pseudomonadati</taxon>
        <taxon>Pseudomonadota</taxon>
        <taxon>Alphaproteobacteria</taxon>
        <taxon>Rickettsiales</taxon>
        <taxon>Rickettsiaceae</taxon>
        <taxon>Rickettsieae</taxon>
        <taxon>Candidatus Tisiphia</taxon>
    </lineage>
</organism>
<feature type="coiled-coil region" evidence="1">
    <location>
        <begin position="197"/>
        <end position="259"/>
    </location>
</feature>
<accession>A0AAT9GA95</accession>
<proteinExistence type="predicted"/>
<dbReference type="EMBL" id="AP029170">
    <property type="protein sequence ID" value="BFD46756.1"/>
    <property type="molecule type" value="Genomic_DNA"/>
</dbReference>
<evidence type="ECO:0000313" key="2">
    <source>
        <dbReference type="EMBL" id="BFD46756.1"/>
    </source>
</evidence>
<dbReference type="AlphaFoldDB" id="A0AAT9GA95"/>
<sequence>MSFWTKPWKATKGFLNKHSLGGRYLTGADTARQKQLYNESRDRYSNYASEAQNTINNLSQQLQQAQQVLRSLEEQQYQASSRSYDMQHQLDYHTRQYESGLRNIESQRASLTTSADQLKQAFAAFTQKAPALDAKISEVEQLPGQFQNLYDQVAQRRESLKGLTEEEAGSHITQYQQGVEVLKKQRSETESKIRHSMDSITKEHKQLTREKANLEHQLANYQSQQNRLLQETSNFDNARQQLLSMIEQYKQEQNRQEQITANYARQQSHAEGLQNQLKSYGAAAQSQLDSYGRDLEWRAGKYQKSARETGLVQGLGLAALTLGLGGGAVLGGLAGIGHYMNTANIGRKLAGFERINLNNNDSSIGADLSRIARYGPSGLEKRAIPELGGLKQALEHFGMRSVPRLKDLPPLHESLGKIVSFKDIEGLTLGLPSMTAASGKKYNYEVLYDNEFIKKLKKVSKKLGEPYLNPNSTINPNATRSNYNTNMVTSYG</sequence>
<feature type="coiled-coil region" evidence="1">
    <location>
        <begin position="41"/>
        <end position="121"/>
    </location>
</feature>
<reference evidence="2" key="1">
    <citation type="submission" date="2024-01" db="EMBL/GenBank/DDBJ databases">
        <title>Sequencing the genomes of a sandfly, Sergentomyia squamirostris, and its two endosymbionts.</title>
        <authorList>
            <person name="Itokawa K."/>
            <person name="Sanjoba C."/>
        </authorList>
    </citation>
    <scope>NUCLEOTIDE SEQUENCE</scope>
    <source>
        <strain evidence="2">RiSSQ</strain>
    </source>
</reference>